<dbReference type="InterPro" id="IPR000391">
    <property type="entry name" value="Rng_hydr_dOase-bsu"/>
</dbReference>
<dbReference type="GO" id="GO:0051213">
    <property type="term" value="F:dioxygenase activity"/>
    <property type="evidence" value="ECO:0007669"/>
    <property type="project" value="UniProtKB-KW"/>
</dbReference>
<organism evidence="3">
    <name type="scientific">Burkholderia sp. JS667</name>
    <dbReference type="NCBI Taxonomy" id="622617"/>
    <lineage>
        <taxon>Bacteria</taxon>
        <taxon>Pseudomonadati</taxon>
        <taxon>Pseudomonadota</taxon>
        <taxon>Betaproteobacteria</taxon>
        <taxon>Burkholderiales</taxon>
        <taxon>Burkholderiaceae</taxon>
        <taxon>Burkholderia</taxon>
    </lineage>
</organism>
<protein>
    <submittedName>
        <fullName evidence="3">Aniline dioxygenase terminal oxygenase component (Beta subunit)</fullName>
    </submittedName>
</protein>
<keyword evidence="3" id="KW-0223">Dioxygenase</keyword>
<dbReference type="EMBL" id="FJ708486">
    <property type="protein sequence ID" value="ACO92655.1"/>
    <property type="molecule type" value="Genomic_DNA"/>
</dbReference>
<dbReference type="SUPFAM" id="SSF54427">
    <property type="entry name" value="NTF2-like"/>
    <property type="match status" value="1"/>
</dbReference>
<dbReference type="Gene3D" id="3.10.450.50">
    <property type="match status" value="1"/>
</dbReference>
<dbReference type="PANTHER" id="PTHR41534">
    <property type="entry name" value="BLR3401 PROTEIN"/>
    <property type="match status" value="1"/>
</dbReference>
<sequence>MSNATPSAFQSAQSLREYRHQPPSLYVVASFYDWLMEVSADLAEVTMRLPGAVEAAREDEIARLLTLEGRLLDQGAHTQQAYTHWLALYTEECAYWVPAGTPAADPRQTITLEFHDRRRLLDRVARLGTGLAFSQFPTSRTARQWSGLEVWPGPDRTDEWRARYSFTLVEAREGHSRVLAGWNGFVLRQTLDGLRIVLKQVNLLDGERPQGNNSFFL</sequence>
<keyword evidence="2" id="KW-0560">Oxidoreductase</keyword>
<dbReference type="InterPro" id="IPR032710">
    <property type="entry name" value="NTF2-like_dom_sf"/>
</dbReference>
<reference evidence="3" key="1">
    <citation type="journal article" date="2009" name="Appl. Environ. Microbiol.">
        <title>Pathway and evolutionary implications of diphenylamine biodegradation by Burkholderia sp. strain JS667.</title>
        <authorList>
            <person name="Shin K.A."/>
            <person name="Spain J.C."/>
        </authorList>
    </citation>
    <scope>NUCLEOTIDE SEQUENCE</scope>
    <source>
        <strain evidence="3">JS667</strain>
    </source>
</reference>
<evidence type="ECO:0000256" key="2">
    <source>
        <dbReference type="ARBA" id="ARBA00023002"/>
    </source>
</evidence>
<dbReference type="AlphaFoldDB" id="C3UVE4"/>
<name>C3UVE4_9BURK</name>
<evidence type="ECO:0000313" key="3">
    <source>
        <dbReference type="EMBL" id="ACO92655.1"/>
    </source>
</evidence>
<dbReference type="CDD" id="cd00667">
    <property type="entry name" value="ring_hydroxylating_dioxygenases_beta"/>
    <property type="match status" value="1"/>
</dbReference>
<accession>C3UVE4</accession>
<evidence type="ECO:0000256" key="1">
    <source>
        <dbReference type="ARBA" id="ARBA00009570"/>
    </source>
</evidence>
<dbReference type="GO" id="GO:0019380">
    <property type="term" value="P:3-phenylpropionate catabolic process"/>
    <property type="evidence" value="ECO:0007669"/>
    <property type="project" value="TreeGrafter"/>
</dbReference>
<dbReference type="Pfam" id="PF00866">
    <property type="entry name" value="Ring_hydroxyl_B"/>
    <property type="match status" value="1"/>
</dbReference>
<proteinExistence type="inferred from homology"/>
<comment type="similarity">
    <text evidence="1">Belongs to the bacterial ring-hydroxylating dioxygenase beta subunit family.</text>
</comment>
<dbReference type="PANTHER" id="PTHR41534:SF1">
    <property type="entry name" value="BLR3401 PROTEIN"/>
    <property type="match status" value="1"/>
</dbReference>